<protein>
    <submittedName>
        <fullName evidence="1">Uncharacterized protein</fullName>
    </submittedName>
</protein>
<dbReference type="EMBL" id="BAAANY010000031">
    <property type="protein sequence ID" value="GAA1706749.1"/>
    <property type="molecule type" value="Genomic_DNA"/>
</dbReference>
<comment type="caution">
    <text evidence="1">The sequence shown here is derived from an EMBL/GenBank/DDBJ whole genome shotgun (WGS) entry which is preliminary data.</text>
</comment>
<evidence type="ECO:0000313" key="1">
    <source>
        <dbReference type="EMBL" id="GAA1706749.1"/>
    </source>
</evidence>
<dbReference type="RefSeq" id="WP_344314073.1">
    <property type="nucleotide sequence ID" value="NZ_BAAANY010000031.1"/>
</dbReference>
<reference evidence="1 2" key="1">
    <citation type="journal article" date="2019" name="Int. J. Syst. Evol. Microbiol.">
        <title>The Global Catalogue of Microorganisms (GCM) 10K type strain sequencing project: providing services to taxonomists for standard genome sequencing and annotation.</title>
        <authorList>
            <consortium name="The Broad Institute Genomics Platform"/>
            <consortium name="The Broad Institute Genome Sequencing Center for Infectious Disease"/>
            <person name="Wu L."/>
            <person name="Ma J."/>
        </authorList>
    </citation>
    <scope>NUCLEOTIDE SEQUENCE [LARGE SCALE GENOMIC DNA]</scope>
    <source>
        <strain evidence="1 2">JCM 14718</strain>
    </source>
</reference>
<keyword evidence="2" id="KW-1185">Reference proteome</keyword>
<name>A0ABN2IKC0_9ACTN</name>
<sequence length="148" mass="15373">MSVIDVGGLPAGSARGKTAERILFAEMLSRLEAMQASQTSFMERFQGRLLNSVLAVETAIFDASGMISRNYHAPAGCIQVRNPGVHMITVSSAGPTGSAPQVGPGVWQIPAASRDTVSLGSTIFTLYGTAGDTVSFQVFTIGPQPGAV</sequence>
<dbReference type="Proteomes" id="UP001500618">
    <property type="component" value="Unassembled WGS sequence"/>
</dbReference>
<accession>A0ABN2IKC0</accession>
<evidence type="ECO:0000313" key="2">
    <source>
        <dbReference type="Proteomes" id="UP001500618"/>
    </source>
</evidence>
<organism evidence="1 2">
    <name type="scientific">Fodinicola feengrottensis</name>
    <dbReference type="NCBI Taxonomy" id="435914"/>
    <lineage>
        <taxon>Bacteria</taxon>
        <taxon>Bacillati</taxon>
        <taxon>Actinomycetota</taxon>
        <taxon>Actinomycetes</taxon>
        <taxon>Mycobacteriales</taxon>
        <taxon>Fodinicola</taxon>
    </lineage>
</organism>
<proteinExistence type="predicted"/>
<gene>
    <name evidence="1" type="ORF">GCM10009765_65260</name>
</gene>